<evidence type="ECO:0000313" key="1">
    <source>
        <dbReference type="EMBL" id="MBC9715799.1"/>
    </source>
</evidence>
<accession>A0ABR7SLJ5</accession>
<name>A0ABR7SLJ5_9ACTN</name>
<sequence length="125" mass="13321">MQSAPIPRVLVIGLDPHRTPGLWDPEPIAKGIEAGLAKFAEHGVGVETCLVGVDGSEDVPAVAEQALRAHPWECVVVGGGLRHADDLLGLFEQLINLIRRHAPDAAIAFSSTPSNTYEAAVRWIT</sequence>
<dbReference type="Proteomes" id="UP000642284">
    <property type="component" value="Unassembled WGS sequence"/>
</dbReference>
<comment type="caution">
    <text evidence="1">The sequence shown here is derived from an EMBL/GenBank/DDBJ whole genome shotgun (WGS) entry which is preliminary data.</text>
</comment>
<dbReference type="RefSeq" id="WP_187816253.1">
    <property type="nucleotide sequence ID" value="NZ_JACTVJ010000012.1"/>
</dbReference>
<evidence type="ECO:0000313" key="2">
    <source>
        <dbReference type="Proteomes" id="UP000642284"/>
    </source>
</evidence>
<dbReference type="EMBL" id="JACTVJ010000012">
    <property type="protein sequence ID" value="MBC9715799.1"/>
    <property type="molecule type" value="Genomic_DNA"/>
</dbReference>
<protein>
    <submittedName>
        <fullName evidence="1">Uncharacterized protein</fullName>
    </submittedName>
</protein>
<proteinExistence type="predicted"/>
<gene>
    <name evidence="1" type="ORF">H9Y04_24970</name>
</gene>
<organism evidence="1 2">
    <name type="scientific">Streptomyces polyasparticus</name>
    <dbReference type="NCBI Taxonomy" id="2767826"/>
    <lineage>
        <taxon>Bacteria</taxon>
        <taxon>Bacillati</taxon>
        <taxon>Actinomycetota</taxon>
        <taxon>Actinomycetes</taxon>
        <taxon>Kitasatosporales</taxon>
        <taxon>Streptomycetaceae</taxon>
        <taxon>Streptomyces</taxon>
    </lineage>
</organism>
<keyword evidence="2" id="KW-1185">Reference proteome</keyword>
<reference evidence="1 2" key="1">
    <citation type="submission" date="2020-08" db="EMBL/GenBank/DDBJ databases">
        <title>Genemic of Streptomyces polyaspartic.</title>
        <authorList>
            <person name="Liu W."/>
        </authorList>
    </citation>
    <scope>NUCLEOTIDE SEQUENCE [LARGE SCALE GENOMIC DNA]</scope>
    <source>
        <strain evidence="1 2">TRM66268-LWL</strain>
    </source>
</reference>